<dbReference type="Proteomes" id="UP001497516">
    <property type="component" value="Chromosome 1"/>
</dbReference>
<keyword evidence="2" id="KW-1185">Reference proteome</keyword>
<accession>A0AAV2CEZ4</accession>
<sequence>MVQKVSNIRVEEATKSEVLLGSNIVDIQCSKRGKIPMELSEELNCYRTVSSSLAMVFFSGNRIIMLIPLNFKRSS</sequence>
<evidence type="ECO:0000313" key="2">
    <source>
        <dbReference type="Proteomes" id="UP001497516"/>
    </source>
</evidence>
<organism evidence="1 2">
    <name type="scientific">Linum trigynum</name>
    <dbReference type="NCBI Taxonomy" id="586398"/>
    <lineage>
        <taxon>Eukaryota</taxon>
        <taxon>Viridiplantae</taxon>
        <taxon>Streptophyta</taxon>
        <taxon>Embryophyta</taxon>
        <taxon>Tracheophyta</taxon>
        <taxon>Spermatophyta</taxon>
        <taxon>Magnoliopsida</taxon>
        <taxon>eudicotyledons</taxon>
        <taxon>Gunneridae</taxon>
        <taxon>Pentapetalae</taxon>
        <taxon>rosids</taxon>
        <taxon>fabids</taxon>
        <taxon>Malpighiales</taxon>
        <taxon>Linaceae</taxon>
        <taxon>Linum</taxon>
    </lineage>
</organism>
<name>A0AAV2CEZ4_9ROSI</name>
<dbReference type="AlphaFoldDB" id="A0AAV2CEZ4"/>
<proteinExistence type="predicted"/>
<dbReference type="EMBL" id="OZ034813">
    <property type="protein sequence ID" value="CAL1354542.1"/>
    <property type="molecule type" value="Genomic_DNA"/>
</dbReference>
<gene>
    <name evidence="1" type="ORF">LTRI10_LOCUS2343</name>
</gene>
<evidence type="ECO:0000313" key="1">
    <source>
        <dbReference type="EMBL" id="CAL1354542.1"/>
    </source>
</evidence>
<protein>
    <submittedName>
        <fullName evidence="1">Uncharacterized protein</fullName>
    </submittedName>
</protein>
<reference evidence="1 2" key="1">
    <citation type="submission" date="2024-04" db="EMBL/GenBank/DDBJ databases">
        <authorList>
            <person name="Fracassetti M."/>
        </authorList>
    </citation>
    <scope>NUCLEOTIDE SEQUENCE [LARGE SCALE GENOMIC DNA]</scope>
</reference>